<dbReference type="AlphaFoldDB" id="A0A075WSH3"/>
<evidence type="ECO:0000256" key="7">
    <source>
        <dbReference type="PIRSR" id="PIRSR004762-2"/>
    </source>
</evidence>
<dbReference type="PIRSF" id="PIRSF004762">
    <property type="entry name" value="CHP00423"/>
    <property type="match status" value="1"/>
</dbReference>
<organism evidence="9 10">
    <name type="scientific">Thermodesulfobacterium commune DSM 2178</name>
    <dbReference type="NCBI Taxonomy" id="289377"/>
    <lineage>
        <taxon>Bacteria</taxon>
        <taxon>Pseudomonadati</taxon>
        <taxon>Thermodesulfobacteriota</taxon>
        <taxon>Thermodesulfobacteria</taxon>
        <taxon>Thermodesulfobacteriales</taxon>
        <taxon>Thermodesulfobacteriaceae</taxon>
        <taxon>Thermodesulfobacterium</taxon>
    </lineage>
</organism>
<evidence type="ECO:0000256" key="5">
    <source>
        <dbReference type="ARBA" id="ARBA00023014"/>
    </source>
</evidence>
<dbReference type="GO" id="GO:0051539">
    <property type="term" value="F:4 iron, 4 sulfur cluster binding"/>
    <property type="evidence" value="ECO:0007669"/>
    <property type="project" value="UniProtKB-KW"/>
</dbReference>
<keyword evidence="5 6" id="KW-0411">Iron-sulfur</keyword>
<dbReference type="InterPro" id="IPR045567">
    <property type="entry name" value="CofH/MnqC-like_C"/>
</dbReference>
<dbReference type="InterPro" id="IPR058240">
    <property type="entry name" value="rSAM_sf"/>
</dbReference>
<dbReference type="SMART" id="SM00729">
    <property type="entry name" value="Elp3"/>
    <property type="match status" value="1"/>
</dbReference>
<comment type="cofactor">
    <cofactor evidence="6">
        <name>[4Fe-4S] cluster</name>
        <dbReference type="ChEBI" id="CHEBI:49883"/>
    </cofactor>
    <text evidence="6">Binds 1 [4Fe-4S] cluster. The cluster is coordinated with 3 cysteines and an exchangeable S-adenosyl-L-methionine.</text>
</comment>
<evidence type="ECO:0000259" key="8">
    <source>
        <dbReference type="PROSITE" id="PS51918"/>
    </source>
</evidence>
<dbReference type="RefSeq" id="WP_051754478.1">
    <property type="nucleotide sequence ID" value="NZ_CP008796.1"/>
</dbReference>
<evidence type="ECO:0000256" key="1">
    <source>
        <dbReference type="ARBA" id="ARBA00022485"/>
    </source>
</evidence>
<dbReference type="SFLD" id="SFLDF00343">
    <property type="entry name" value="aminofutalosine_synthase_(mqnE"/>
    <property type="match status" value="1"/>
</dbReference>
<protein>
    <submittedName>
        <fullName evidence="9">Radical SAM protein</fullName>
    </submittedName>
</protein>
<dbReference type="STRING" id="289377.HL41_03805"/>
<dbReference type="Gene3D" id="3.20.20.70">
    <property type="entry name" value="Aldolase class I"/>
    <property type="match status" value="1"/>
</dbReference>
<dbReference type="CDD" id="cd01335">
    <property type="entry name" value="Radical_SAM"/>
    <property type="match status" value="1"/>
</dbReference>
<dbReference type="SFLD" id="SFLDG01064">
    <property type="entry name" value="F420__menaquinone_cofactor_bio"/>
    <property type="match status" value="1"/>
</dbReference>
<keyword evidence="10" id="KW-1185">Reference proteome</keyword>
<keyword evidence="3" id="KW-0479">Metal-binding</keyword>
<evidence type="ECO:0000256" key="3">
    <source>
        <dbReference type="ARBA" id="ARBA00022723"/>
    </source>
</evidence>
<dbReference type="Proteomes" id="UP000028481">
    <property type="component" value="Chromosome"/>
</dbReference>
<keyword evidence="4 6" id="KW-0408">Iron</keyword>
<dbReference type="PROSITE" id="PS51918">
    <property type="entry name" value="RADICAL_SAM"/>
    <property type="match status" value="1"/>
</dbReference>
<dbReference type="OrthoDB" id="9802027at2"/>
<evidence type="ECO:0000256" key="6">
    <source>
        <dbReference type="PIRSR" id="PIRSR004762-1"/>
    </source>
</evidence>
<dbReference type="Pfam" id="PF04055">
    <property type="entry name" value="Radical_SAM"/>
    <property type="match status" value="1"/>
</dbReference>
<dbReference type="InterPro" id="IPR020050">
    <property type="entry name" value="FO_synthase_su2"/>
</dbReference>
<feature type="binding site" evidence="7">
    <location>
        <position position="83"/>
    </location>
    <ligand>
        <name>S-adenosyl-L-methionine</name>
        <dbReference type="ChEBI" id="CHEBI:59789"/>
    </ligand>
</feature>
<gene>
    <name evidence="9" type="ORF">HL41_03805</name>
</gene>
<dbReference type="PANTHER" id="PTHR43076:SF7">
    <property type="entry name" value="AMINODEOXYFUTALOSINE SYNTHASE"/>
    <property type="match status" value="1"/>
</dbReference>
<feature type="domain" description="Radical SAM core" evidence="8">
    <location>
        <begin position="63"/>
        <end position="294"/>
    </location>
</feature>
<name>A0A075WSH3_9BACT</name>
<feature type="binding site" evidence="7">
    <location>
        <position position="187"/>
    </location>
    <ligand>
        <name>S-adenosyl-L-methionine</name>
        <dbReference type="ChEBI" id="CHEBI:59789"/>
    </ligand>
</feature>
<feature type="binding site" evidence="6">
    <location>
        <position position="77"/>
    </location>
    <ligand>
        <name>[4Fe-4S] cluster</name>
        <dbReference type="ChEBI" id="CHEBI:49883"/>
        <note>4Fe-4S-S-AdoMet</note>
    </ligand>
</feature>
<keyword evidence="1 6" id="KW-0004">4Fe-4S</keyword>
<dbReference type="InterPro" id="IPR006638">
    <property type="entry name" value="Elp3/MiaA/NifB-like_rSAM"/>
</dbReference>
<dbReference type="InterPro" id="IPR007197">
    <property type="entry name" value="rSAM"/>
</dbReference>
<dbReference type="InterPro" id="IPR013785">
    <property type="entry name" value="Aldolase_TIM"/>
</dbReference>
<sequence length="359" mass="41384">MESSLVLEKYAEKNRFYREITEKILSGKTLNFEEALRLYQEGDFYFLGTLANVVKENLHQKRYYYTINRHINYTNVCTTNCKFCGYHKKPGEKGGYTYQVEEIIETLKSTPELKEVHIVGGVNPELPYEYYVELIRKVRENFPSLRIRAFTCVEIDWLSKISKKPVEEVLTELKQAGLNSLPGGGAEVFSERLHKELYPKKIGYQRWLEIAKTAHRLGIPTNATLLFGHLETDEEIINHLLTLREAQEETKGFYCFIPLAFIPEGNELSYLPGPSALKILKTIAISRIILSNFPHIKAYWVFLGVKLAQIALLWGADHFHGTVIEEKISQSMRKDTVVHLSKEEIERLIQEIGGEPVEI</sequence>
<dbReference type="eggNOG" id="COG1060">
    <property type="taxonomic scope" value="Bacteria"/>
</dbReference>
<dbReference type="PANTHER" id="PTHR43076">
    <property type="entry name" value="FO SYNTHASE (COFH)"/>
    <property type="match status" value="1"/>
</dbReference>
<reference evidence="9 10" key="1">
    <citation type="journal article" date="2015" name="Genome Announc.">
        <title>Genome Sequence of a Sulfate-Reducing Thermophilic Bacterium, Thermodesulfobacterium commune DSM 2178T (Phylum Thermodesulfobacteria).</title>
        <authorList>
            <person name="Bhatnagar S."/>
            <person name="Badger J.H."/>
            <person name="Madupu R."/>
            <person name="Khouri H.M."/>
            <person name="O'Connor E.M."/>
            <person name="Robb F.T."/>
            <person name="Ward N.L."/>
            <person name="Eisen J.A."/>
        </authorList>
    </citation>
    <scope>NUCLEOTIDE SEQUENCE [LARGE SCALE GENOMIC DNA]</scope>
    <source>
        <strain evidence="9 10">DSM 2178</strain>
    </source>
</reference>
<dbReference type="PaxDb" id="289377-HL41_03805"/>
<dbReference type="SFLD" id="SFLDG01389">
    <property type="entry name" value="menaquinone_synthsis_involved"/>
    <property type="match status" value="1"/>
</dbReference>
<dbReference type="GO" id="GO:0016765">
    <property type="term" value="F:transferase activity, transferring alkyl or aryl (other than methyl) groups"/>
    <property type="evidence" value="ECO:0007669"/>
    <property type="project" value="InterPro"/>
</dbReference>
<dbReference type="HOGENOM" id="CLU_040406_0_0_0"/>
<dbReference type="KEGG" id="tcm:HL41_03805"/>
<evidence type="ECO:0000313" key="10">
    <source>
        <dbReference type="Proteomes" id="UP000028481"/>
    </source>
</evidence>
<proteinExistence type="predicted"/>
<evidence type="ECO:0000313" key="9">
    <source>
        <dbReference type="EMBL" id="AIH03970.1"/>
    </source>
</evidence>
<keyword evidence="2 6" id="KW-0949">S-adenosyl-L-methionine</keyword>
<dbReference type="SUPFAM" id="SSF102114">
    <property type="entry name" value="Radical SAM enzymes"/>
    <property type="match status" value="1"/>
</dbReference>
<evidence type="ECO:0000256" key="4">
    <source>
        <dbReference type="ARBA" id="ARBA00023004"/>
    </source>
</evidence>
<accession>A0A075WSH3</accession>
<evidence type="ECO:0000256" key="2">
    <source>
        <dbReference type="ARBA" id="ARBA00022691"/>
    </source>
</evidence>
<dbReference type="NCBIfam" id="TIGR00423">
    <property type="entry name" value="CofH family radical SAM protein"/>
    <property type="match status" value="1"/>
</dbReference>
<dbReference type="EMBL" id="CP008796">
    <property type="protein sequence ID" value="AIH03970.1"/>
    <property type="molecule type" value="Genomic_DNA"/>
</dbReference>
<feature type="binding site" evidence="6">
    <location>
        <position position="84"/>
    </location>
    <ligand>
        <name>[4Fe-4S] cluster</name>
        <dbReference type="ChEBI" id="CHEBI:49883"/>
        <note>4Fe-4S-S-AdoMet</note>
    </ligand>
</feature>
<dbReference type="Pfam" id="PF19288">
    <property type="entry name" value="CofH_C"/>
    <property type="match status" value="1"/>
</dbReference>
<feature type="binding site" evidence="6">
    <location>
        <position position="81"/>
    </location>
    <ligand>
        <name>[4Fe-4S] cluster</name>
        <dbReference type="ChEBI" id="CHEBI:49883"/>
        <note>4Fe-4S-S-AdoMet</note>
    </ligand>
</feature>
<dbReference type="GO" id="GO:0044689">
    <property type="term" value="F:7,8-didemethyl-8-hydroxy-5-deazariboflavin synthase activity"/>
    <property type="evidence" value="ECO:0007669"/>
    <property type="project" value="TreeGrafter"/>
</dbReference>
<dbReference type="InterPro" id="IPR034405">
    <property type="entry name" value="F420"/>
</dbReference>
<dbReference type="SFLD" id="SFLDG01082">
    <property type="entry name" value="B12-binding_domain_containing"/>
    <property type="match status" value="1"/>
</dbReference>
<dbReference type="SFLD" id="SFLDS00029">
    <property type="entry name" value="Radical_SAM"/>
    <property type="match status" value="1"/>
</dbReference>
<dbReference type="GO" id="GO:0046872">
    <property type="term" value="F:metal ion binding"/>
    <property type="evidence" value="ECO:0007669"/>
    <property type="project" value="UniProtKB-KW"/>
</dbReference>